<dbReference type="Proteomes" id="UP000464378">
    <property type="component" value="Chromosome"/>
</dbReference>
<protein>
    <submittedName>
        <fullName evidence="1">Marine sediment metagenome DNA, contig: S01H1_S36603</fullName>
    </submittedName>
</protein>
<organism evidence="1">
    <name type="scientific">Tuwongella immobilis</name>
    <dbReference type="NCBI Taxonomy" id="692036"/>
    <lineage>
        <taxon>Bacteria</taxon>
        <taxon>Pseudomonadati</taxon>
        <taxon>Planctomycetota</taxon>
        <taxon>Planctomycetia</taxon>
        <taxon>Gemmatales</taxon>
        <taxon>Gemmataceae</taxon>
        <taxon>Tuwongella</taxon>
    </lineage>
</organism>
<reference evidence="1" key="1">
    <citation type="submission" date="2019-04" db="EMBL/GenBank/DDBJ databases">
        <authorList>
            <consortium name="Science for Life Laboratories"/>
        </authorList>
    </citation>
    <scope>NUCLEOTIDE SEQUENCE</scope>
    <source>
        <strain evidence="1">MBLW1</strain>
    </source>
</reference>
<evidence type="ECO:0000313" key="2">
    <source>
        <dbReference type="Proteomes" id="UP000464378"/>
    </source>
</evidence>
<gene>
    <name evidence="1" type="ORF">GMBLW1_42810</name>
</gene>
<sequence length="82" mass="9594">MAERISRKVRFRMNRHDMRVSRIENGKLKRKERARRHLRLKSLLSQGSLPYTPTVMSWLSAELDKPSTQITAEDVQAFLAKA</sequence>
<proteinExistence type="predicted"/>
<dbReference type="KEGG" id="tim:GMBLW1_42810"/>
<keyword evidence="2" id="KW-1185">Reference proteome</keyword>
<dbReference type="EMBL" id="LR593887">
    <property type="protein sequence ID" value="VTS07183.1"/>
    <property type="molecule type" value="Genomic_DNA"/>
</dbReference>
<dbReference type="AlphaFoldDB" id="A0A6C2YVL6"/>
<dbReference type="EMBL" id="LR586016">
    <property type="protein sequence ID" value="VIP04912.1"/>
    <property type="molecule type" value="Genomic_DNA"/>
</dbReference>
<name>A0A6C2YVL6_9BACT</name>
<accession>A0A6C2YVL6</accession>
<dbReference type="RefSeq" id="WP_162659931.1">
    <property type="nucleotide sequence ID" value="NZ_LR593887.1"/>
</dbReference>
<evidence type="ECO:0000313" key="1">
    <source>
        <dbReference type="EMBL" id="VIP04912.1"/>
    </source>
</evidence>
<dbReference type="InParanoid" id="A0A6C2YVL6"/>